<dbReference type="Proteomes" id="UP000271889">
    <property type="component" value="Unassembled WGS sequence"/>
</dbReference>
<dbReference type="InterPro" id="IPR013783">
    <property type="entry name" value="Ig-like_fold"/>
</dbReference>
<evidence type="ECO:0000313" key="3">
    <source>
        <dbReference type="Proteomes" id="UP000271889"/>
    </source>
</evidence>
<protein>
    <recommendedName>
        <fullName evidence="1">Ig-like domain-containing protein</fullName>
    </recommendedName>
</protein>
<dbReference type="Pfam" id="PF07679">
    <property type="entry name" value="I-set"/>
    <property type="match status" value="1"/>
</dbReference>
<evidence type="ECO:0000259" key="1">
    <source>
        <dbReference type="PROSITE" id="PS50835"/>
    </source>
</evidence>
<dbReference type="InterPro" id="IPR013098">
    <property type="entry name" value="Ig_I-set"/>
</dbReference>
<sequence length="116" mass="13255">MECKVKSPTPPTAKWMKDGVPLQMGGLYHAIFTDLGDQTYLCQLEIRGPSVSDAGQYRCNLRNEQGETNANLALNFEEPEPNERQEKKVTHFFSLLTSELRCSFPRYEPRMISCSH</sequence>
<dbReference type="PROSITE" id="PS50835">
    <property type="entry name" value="IG_LIKE"/>
    <property type="match status" value="1"/>
</dbReference>
<gene>
    <name evidence="2" type="ORF">CGOC_LOCUS7356</name>
</gene>
<accession>A0A3P6UEP0</accession>
<dbReference type="AlphaFoldDB" id="A0A3P6UEP0"/>
<dbReference type="OrthoDB" id="504170at2759"/>
<dbReference type="EMBL" id="UYRV01025471">
    <property type="protein sequence ID" value="VDK77528.1"/>
    <property type="molecule type" value="Genomic_DNA"/>
</dbReference>
<feature type="domain" description="Ig-like" evidence="1">
    <location>
        <begin position="1"/>
        <end position="75"/>
    </location>
</feature>
<proteinExistence type="predicted"/>
<dbReference type="CDD" id="cd00096">
    <property type="entry name" value="Ig"/>
    <property type="match status" value="1"/>
</dbReference>
<dbReference type="InterPro" id="IPR007110">
    <property type="entry name" value="Ig-like_dom"/>
</dbReference>
<dbReference type="SUPFAM" id="SSF48726">
    <property type="entry name" value="Immunoglobulin"/>
    <property type="match status" value="1"/>
</dbReference>
<name>A0A3P6UEP0_CYLGO</name>
<organism evidence="2 3">
    <name type="scientific">Cylicostephanus goldi</name>
    <name type="common">Nematode worm</name>
    <dbReference type="NCBI Taxonomy" id="71465"/>
    <lineage>
        <taxon>Eukaryota</taxon>
        <taxon>Metazoa</taxon>
        <taxon>Ecdysozoa</taxon>
        <taxon>Nematoda</taxon>
        <taxon>Chromadorea</taxon>
        <taxon>Rhabditida</taxon>
        <taxon>Rhabditina</taxon>
        <taxon>Rhabditomorpha</taxon>
        <taxon>Strongyloidea</taxon>
        <taxon>Strongylidae</taxon>
        <taxon>Cylicostephanus</taxon>
    </lineage>
</organism>
<keyword evidence="3" id="KW-1185">Reference proteome</keyword>
<reference evidence="2 3" key="1">
    <citation type="submission" date="2018-11" db="EMBL/GenBank/DDBJ databases">
        <authorList>
            <consortium name="Pathogen Informatics"/>
        </authorList>
    </citation>
    <scope>NUCLEOTIDE SEQUENCE [LARGE SCALE GENOMIC DNA]</scope>
</reference>
<dbReference type="InterPro" id="IPR036179">
    <property type="entry name" value="Ig-like_dom_sf"/>
</dbReference>
<evidence type="ECO:0000313" key="2">
    <source>
        <dbReference type="EMBL" id="VDK77528.1"/>
    </source>
</evidence>
<dbReference type="Gene3D" id="2.60.40.10">
    <property type="entry name" value="Immunoglobulins"/>
    <property type="match status" value="1"/>
</dbReference>